<dbReference type="PaxDb" id="1148-1652222"/>
<dbReference type="KEGG" id="syn:sll1830"/>
<dbReference type="PIR" id="S75232">
    <property type="entry name" value="S75232"/>
</dbReference>
<dbReference type="InterPro" id="IPR041289">
    <property type="entry name" value="Bact_RF_family3"/>
</dbReference>
<evidence type="ECO:0000313" key="1">
    <source>
        <dbReference type="EMBL" id="BAA17146.1"/>
    </source>
</evidence>
<proteinExistence type="predicted"/>
<dbReference type="Proteomes" id="UP000001425">
    <property type="component" value="Chromosome"/>
</dbReference>
<organism evidence="1 2">
    <name type="scientific">Synechocystis sp. (strain ATCC 27184 / PCC 6803 / Kazusa)</name>
    <dbReference type="NCBI Taxonomy" id="1111708"/>
    <lineage>
        <taxon>Bacteria</taxon>
        <taxon>Bacillati</taxon>
        <taxon>Cyanobacteriota</taxon>
        <taxon>Cyanophyceae</taxon>
        <taxon>Synechococcales</taxon>
        <taxon>Merismopediaceae</taxon>
        <taxon>Synechocystis</taxon>
    </lineage>
</organism>
<protein>
    <submittedName>
        <fullName evidence="1">Sll1830 protein</fullName>
    </submittedName>
</protein>
<dbReference type="IntAct" id="P73120">
    <property type="interactions" value="3"/>
</dbReference>
<dbReference type="AlphaFoldDB" id="P73120"/>
<evidence type="ECO:0000313" key="2">
    <source>
        <dbReference type="Proteomes" id="UP000001425"/>
    </source>
</evidence>
<dbReference type="Pfam" id="PF18845">
    <property type="entry name" value="baeRF_family3"/>
    <property type="match status" value="1"/>
</dbReference>
<name>P73120_SYNY3</name>
<dbReference type="EnsemblBacteria" id="BAA17146">
    <property type="protein sequence ID" value="BAA17146"/>
    <property type="gene ID" value="BAA17146"/>
</dbReference>
<dbReference type="InParanoid" id="P73120"/>
<sequence length="358" mass="39649">MINRQDLKQLQSLTPVPALSILLPTHRTSPGNKQDPIVVKNLVSEAKTRLGEEYSQRELEPLLKNLDNLVETIDYSYGLCGLALYVSHDFAKLYYLPFPVQARVVIDKTFATRDLVYGLHRQLQYWVLLLSRGSSRLLAGTGDILEEVEDDYFTLAMTGPGGTEALPADTDSSYRDDRQRRFIQEVDRAFSTYNEGENLPLVVGGVDRLVSFFQEVSQHSAAIAGTLLGNFDRASISELTPQVWEIMQTVREAKQNQALTSLDEAVSAQKFVSTVGEAWRLAQEGRGKLLVVEKSYHEPAIISTNGGIELVAEPGGTEVIDDAVDEIIEVVLANGGEVALVEDGTLSQHQRIALVLRY</sequence>
<dbReference type="eggNOG" id="COG1503">
    <property type="taxonomic scope" value="Bacteria"/>
</dbReference>
<dbReference type="STRING" id="1148.gene:10498007"/>
<accession>P73120</accession>
<reference evidence="1 2" key="2">
    <citation type="journal article" date="1996" name="DNA Res.">
        <title>Sequence analysis of the genome of the unicellular cyanobacterium Synechocystis sp. strain PCC6803. II. Sequence determination of the entire genome and assignment of potential protein-coding regions.</title>
        <authorList>
            <person name="Kaneko T."/>
            <person name="Sato S."/>
            <person name="Kotani H."/>
            <person name="Tanaka A."/>
            <person name="Asamizu E."/>
            <person name="Nakamura Y."/>
            <person name="Miyajima N."/>
            <person name="Hirosawa M."/>
            <person name="Sugiura M."/>
            <person name="Sasamoto S."/>
            <person name="Kimura T."/>
            <person name="Hosouchi T."/>
            <person name="Matsuno A."/>
            <person name="Muraki A."/>
            <person name="Nakazaki N."/>
            <person name="Naruo K."/>
            <person name="Okumura S."/>
            <person name="Shimpo S."/>
            <person name="Takeuchi C."/>
            <person name="Wada T."/>
            <person name="Watanabe A."/>
            <person name="Yamada M."/>
            <person name="Yasuda M."/>
            <person name="Tabata S."/>
        </authorList>
    </citation>
    <scope>NUCLEOTIDE SEQUENCE [LARGE SCALE GENOMIC DNA]</scope>
    <source>
        <strain evidence="2">ATCC 27184 / PCC 6803 / Kazusa</strain>
    </source>
</reference>
<dbReference type="EMBL" id="BA000022">
    <property type="protein sequence ID" value="BAA17146.1"/>
    <property type="molecule type" value="Genomic_DNA"/>
</dbReference>
<keyword evidence="2" id="KW-1185">Reference proteome</keyword>
<gene>
    <name evidence="1" type="ordered locus">sll1830</name>
</gene>
<reference evidence="1 2" key="1">
    <citation type="journal article" date="1995" name="DNA Res.">
        <title>Sequence analysis of the genome of the unicellular cyanobacterium Synechocystis sp. strain PCC6803. I. Sequence features in the 1 Mb region from map positions 64% to 92% of the genome.</title>
        <authorList>
            <person name="Kaneko T."/>
            <person name="Tanaka A."/>
            <person name="Sato S."/>
            <person name="Kotani H."/>
            <person name="Sazuka T."/>
            <person name="Miyajima N."/>
            <person name="Sugiura M."/>
            <person name="Tabata S."/>
        </authorList>
    </citation>
    <scope>NUCLEOTIDE SEQUENCE [LARGE SCALE GENOMIC DNA]</scope>
    <source>
        <strain evidence="2">ATCC 27184 / PCC 6803 / Kazusa</strain>
    </source>
</reference>